<dbReference type="NCBIfam" id="NF045988">
    <property type="entry name" value="HisKinRegBRhodob"/>
    <property type="match status" value="1"/>
</dbReference>
<dbReference type="SUPFAM" id="SSF47384">
    <property type="entry name" value="Homodimeric domain of signal transducing histidine kinase"/>
    <property type="match status" value="1"/>
</dbReference>
<keyword evidence="4" id="KW-1003">Cell membrane</keyword>
<evidence type="ECO:0000313" key="11">
    <source>
        <dbReference type="EMBL" id="WYK19719.1"/>
    </source>
</evidence>
<dbReference type="InterPro" id="IPR036890">
    <property type="entry name" value="HATPase_C_sf"/>
</dbReference>
<comment type="subcellular location">
    <subcellularLocation>
        <location evidence="2">Cell membrane</location>
        <topology evidence="2">Multi-pass membrane protein</topology>
    </subcellularLocation>
</comment>
<keyword evidence="8" id="KW-0067">ATP-binding</keyword>
<dbReference type="InterPro" id="IPR003594">
    <property type="entry name" value="HATPase_dom"/>
</dbReference>
<feature type="domain" description="Histidine kinase" evidence="10">
    <location>
        <begin position="218"/>
        <end position="444"/>
    </location>
</feature>
<evidence type="ECO:0000256" key="2">
    <source>
        <dbReference type="ARBA" id="ARBA00004651"/>
    </source>
</evidence>
<keyword evidence="6" id="KW-0547">Nucleotide-binding</keyword>
<feature type="transmembrane region" description="Helical" evidence="9">
    <location>
        <begin position="130"/>
        <end position="147"/>
    </location>
</feature>
<dbReference type="SMART" id="SM00388">
    <property type="entry name" value="HisKA"/>
    <property type="match status" value="1"/>
</dbReference>
<dbReference type="InterPro" id="IPR047770">
    <property type="entry name" value="RegB"/>
</dbReference>
<dbReference type="CDD" id="cd00082">
    <property type="entry name" value="HisKA"/>
    <property type="match status" value="1"/>
</dbReference>
<organism evidence="11 12">
    <name type="scientific">Roseovarius rhodophyticola</name>
    <dbReference type="NCBI Taxonomy" id="3080827"/>
    <lineage>
        <taxon>Bacteria</taxon>
        <taxon>Pseudomonadati</taxon>
        <taxon>Pseudomonadota</taxon>
        <taxon>Alphaproteobacteria</taxon>
        <taxon>Rhodobacterales</taxon>
        <taxon>Roseobacteraceae</taxon>
        <taxon>Roseovarius</taxon>
    </lineage>
</organism>
<feature type="transmembrane region" description="Helical" evidence="9">
    <location>
        <begin position="162"/>
        <end position="182"/>
    </location>
</feature>
<dbReference type="Gene3D" id="1.10.287.130">
    <property type="match status" value="1"/>
</dbReference>
<dbReference type="NCBIfam" id="NF033792">
    <property type="entry name" value="ActS_PrrB_HisK"/>
    <property type="match status" value="1"/>
</dbReference>
<reference evidence="11 12" key="1">
    <citation type="submission" date="2024-02" db="EMBL/GenBank/DDBJ databases">
        <title>Roseovarius strain W115 nov., isolated from a marine algae.</title>
        <authorList>
            <person name="Lee M.W."/>
            <person name="Lee J.K."/>
            <person name="Kim J.M."/>
            <person name="Choi D.G."/>
            <person name="Baek J.H."/>
            <person name="Bayburt H."/>
            <person name="Jung J.J."/>
            <person name="Han D.M."/>
            <person name="Jeon C.O."/>
        </authorList>
    </citation>
    <scope>NUCLEOTIDE SEQUENCE [LARGE SCALE GENOMIC DNA]</scope>
    <source>
        <strain evidence="11 12">W115</strain>
    </source>
</reference>
<dbReference type="InterPro" id="IPR005467">
    <property type="entry name" value="His_kinase_dom"/>
</dbReference>
<keyword evidence="9" id="KW-0812">Transmembrane</keyword>
<evidence type="ECO:0000256" key="8">
    <source>
        <dbReference type="ARBA" id="ARBA00022840"/>
    </source>
</evidence>
<keyword evidence="12" id="KW-1185">Reference proteome</keyword>
<dbReference type="SUPFAM" id="SSF55874">
    <property type="entry name" value="ATPase domain of HSP90 chaperone/DNA topoisomerase II/histidine kinase"/>
    <property type="match status" value="1"/>
</dbReference>
<comment type="catalytic activity">
    <reaction evidence="1">
        <text>ATP + protein L-histidine = ADP + protein N-phospho-L-histidine.</text>
        <dbReference type="EC" id="2.7.13.3"/>
    </reaction>
</comment>
<protein>
    <recommendedName>
        <fullName evidence="3">histidine kinase</fullName>
        <ecNumber evidence="3">2.7.13.3</ecNumber>
    </recommendedName>
</protein>
<dbReference type="InterPro" id="IPR003661">
    <property type="entry name" value="HisK_dim/P_dom"/>
</dbReference>
<keyword evidence="9" id="KW-0472">Membrane</keyword>
<name>A0ABZ2TK76_9RHOB</name>
<accession>A0ABZ2TK76</accession>
<evidence type="ECO:0000259" key="10">
    <source>
        <dbReference type="PROSITE" id="PS50109"/>
    </source>
</evidence>
<dbReference type="Gene3D" id="3.30.565.10">
    <property type="entry name" value="Histidine kinase-like ATPase, C-terminal domain"/>
    <property type="match status" value="1"/>
</dbReference>
<dbReference type="Pfam" id="PF00512">
    <property type="entry name" value="HisKA"/>
    <property type="match status" value="1"/>
</dbReference>
<evidence type="ECO:0000256" key="6">
    <source>
        <dbReference type="ARBA" id="ARBA00022741"/>
    </source>
</evidence>
<feature type="transmembrane region" description="Helical" evidence="9">
    <location>
        <begin position="51"/>
        <end position="72"/>
    </location>
</feature>
<dbReference type="PROSITE" id="PS50109">
    <property type="entry name" value="HIS_KIN"/>
    <property type="match status" value="1"/>
</dbReference>
<dbReference type="InterPro" id="IPR050980">
    <property type="entry name" value="2C_sensor_his_kinase"/>
</dbReference>
<evidence type="ECO:0000256" key="3">
    <source>
        <dbReference type="ARBA" id="ARBA00012438"/>
    </source>
</evidence>
<dbReference type="RefSeq" id="WP_317056422.1">
    <property type="nucleotide sequence ID" value="NZ_CP146606.1"/>
</dbReference>
<evidence type="ECO:0000256" key="1">
    <source>
        <dbReference type="ARBA" id="ARBA00000085"/>
    </source>
</evidence>
<gene>
    <name evidence="11" type="ORF">RZS32_007660</name>
</gene>
<evidence type="ECO:0000256" key="7">
    <source>
        <dbReference type="ARBA" id="ARBA00022777"/>
    </source>
</evidence>
<dbReference type="PANTHER" id="PTHR44936">
    <property type="entry name" value="SENSOR PROTEIN CREC"/>
    <property type="match status" value="1"/>
</dbReference>
<dbReference type="SMART" id="SM00387">
    <property type="entry name" value="HATPase_c"/>
    <property type="match status" value="1"/>
</dbReference>
<evidence type="ECO:0000256" key="9">
    <source>
        <dbReference type="SAM" id="Phobius"/>
    </source>
</evidence>
<evidence type="ECO:0000256" key="4">
    <source>
        <dbReference type="ARBA" id="ARBA00022475"/>
    </source>
</evidence>
<feature type="transmembrane region" description="Helical" evidence="9">
    <location>
        <begin position="107"/>
        <end position="123"/>
    </location>
</feature>
<dbReference type="PANTHER" id="PTHR44936:SF10">
    <property type="entry name" value="SENSOR PROTEIN RSTB"/>
    <property type="match status" value="1"/>
</dbReference>
<dbReference type="Proteomes" id="UP001281305">
    <property type="component" value="Chromosome"/>
</dbReference>
<feature type="transmembrane region" description="Helical" evidence="9">
    <location>
        <begin position="25"/>
        <end position="45"/>
    </location>
</feature>
<evidence type="ECO:0000256" key="5">
    <source>
        <dbReference type="ARBA" id="ARBA00022679"/>
    </source>
</evidence>
<dbReference type="EMBL" id="CP146606">
    <property type="protein sequence ID" value="WYK19719.1"/>
    <property type="molecule type" value="Genomic_DNA"/>
</dbReference>
<sequence length="464" mass="51600">MSDAPINPTARRADRNWIRLRTLILLRWWAVAGQFGALLVAQHILNLSLEYGLCYFVVGVSVITNVVAGFIFPENKRLSEGETLLFVLFDMLQLGLLLYLTGGLHNPFSILIVGPVIVSASALSTRSTIFLGFCAVVITSVLSWFYISLTDQNGVTLSMPDIFLFGNWIAIVIAVAFLGVYARRLVSEMHAMSEALQATQMALAREQKLTDLGGVVAAAAHELGTPLATIKLTSSELAEELTEDEDLRDDALLIKEQADRCRDILRSMGRAGKDDLHLRRAPLTAVIEEAAEPHLDRGKELLFDAVSKDVDPSTQPTILRRPEVIHGVRNLIQNAVDFSERRVWVDSDWTDQSITVRIMDDGKGYPVQYLGRIGEPFMRKRTPQTDPQRPEYEGMGLGLFIAKTLLERSGAELSFANGSDTFTNRADFAERKGAFVEVTWPRERLEEAAWADRRSLGSNVPIEI</sequence>
<proteinExistence type="predicted"/>
<dbReference type="InterPro" id="IPR036097">
    <property type="entry name" value="HisK_dim/P_sf"/>
</dbReference>
<dbReference type="EC" id="2.7.13.3" evidence="3"/>
<keyword evidence="9" id="KW-1133">Transmembrane helix</keyword>
<dbReference type="Pfam" id="PF02518">
    <property type="entry name" value="HATPase_c"/>
    <property type="match status" value="1"/>
</dbReference>
<dbReference type="GO" id="GO:0016301">
    <property type="term" value="F:kinase activity"/>
    <property type="evidence" value="ECO:0007669"/>
    <property type="project" value="UniProtKB-KW"/>
</dbReference>
<evidence type="ECO:0000313" key="12">
    <source>
        <dbReference type="Proteomes" id="UP001281305"/>
    </source>
</evidence>
<keyword evidence="7 11" id="KW-0418">Kinase</keyword>
<keyword evidence="5" id="KW-0808">Transferase</keyword>